<reference evidence="1" key="1">
    <citation type="journal article" date="2015" name="Nature">
        <title>Complex archaea that bridge the gap between prokaryotes and eukaryotes.</title>
        <authorList>
            <person name="Spang A."/>
            <person name="Saw J.H."/>
            <person name="Jorgensen S.L."/>
            <person name="Zaremba-Niedzwiedzka K."/>
            <person name="Martijn J."/>
            <person name="Lind A.E."/>
            <person name="van Eijk R."/>
            <person name="Schleper C."/>
            <person name="Guy L."/>
            <person name="Ettema T.J."/>
        </authorList>
    </citation>
    <scope>NUCLEOTIDE SEQUENCE</scope>
</reference>
<dbReference type="AlphaFoldDB" id="A0A0F9KSE4"/>
<comment type="caution">
    <text evidence="1">The sequence shown here is derived from an EMBL/GenBank/DDBJ whole genome shotgun (WGS) entry which is preliminary data.</text>
</comment>
<name>A0A0F9KSE4_9ZZZZ</name>
<proteinExistence type="predicted"/>
<dbReference type="Pfam" id="PF05635">
    <property type="entry name" value="23S_rRNA_IVP"/>
    <property type="match status" value="1"/>
</dbReference>
<dbReference type="CDD" id="cd16377">
    <property type="entry name" value="23S_rRNA_IVP_like"/>
    <property type="match status" value="1"/>
</dbReference>
<sequence length="120" mass="14114">MTEKIRDFRDLDIWKKGIEIVKDVYGIIEKFPKQEFYGLVSQVQKSAISIPSNIAEGFNRFHNKEYRQFLYIALGSCAELETQIEIASELKYINDENKKDILEEINHESRMLTNLIKKVN</sequence>
<dbReference type="PANTHER" id="PTHR38471:SF2">
    <property type="entry name" value="FOUR HELIX BUNDLE PROTEIN"/>
    <property type="match status" value="1"/>
</dbReference>
<evidence type="ECO:0000313" key="1">
    <source>
        <dbReference type="EMBL" id="KKM77716.1"/>
    </source>
</evidence>
<evidence type="ECO:0008006" key="2">
    <source>
        <dbReference type="Google" id="ProtNLM"/>
    </source>
</evidence>
<protein>
    <recommendedName>
        <fullName evidence="2">Four helix bundle protein</fullName>
    </recommendedName>
</protein>
<dbReference type="SUPFAM" id="SSF158446">
    <property type="entry name" value="IVS-encoded protein-like"/>
    <property type="match status" value="1"/>
</dbReference>
<dbReference type="PANTHER" id="PTHR38471">
    <property type="entry name" value="FOUR HELIX BUNDLE PROTEIN"/>
    <property type="match status" value="1"/>
</dbReference>
<dbReference type="InterPro" id="IPR036583">
    <property type="entry name" value="23S_rRNA_IVS_sf"/>
</dbReference>
<accession>A0A0F9KSE4</accession>
<dbReference type="EMBL" id="LAZR01008601">
    <property type="protein sequence ID" value="KKM77716.1"/>
    <property type="molecule type" value="Genomic_DNA"/>
</dbReference>
<gene>
    <name evidence="1" type="ORF">LCGC14_1367220</name>
</gene>
<dbReference type="Gene3D" id="1.20.1440.60">
    <property type="entry name" value="23S rRNA-intervening sequence"/>
    <property type="match status" value="1"/>
</dbReference>
<dbReference type="InterPro" id="IPR012657">
    <property type="entry name" value="23S_rRNA-intervening_sequence"/>
</dbReference>
<organism evidence="1">
    <name type="scientific">marine sediment metagenome</name>
    <dbReference type="NCBI Taxonomy" id="412755"/>
    <lineage>
        <taxon>unclassified sequences</taxon>
        <taxon>metagenomes</taxon>
        <taxon>ecological metagenomes</taxon>
    </lineage>
</organism>
<dbReference type="NCBIfam" id="TIGR02436">
    <property type="entry name" value="four helix bundle protein"/>
    <property type="match status" value="1"/>
</dbReference>